<proteinExistence type="predicted"/>
<sequence length="96" mass="10970">MFFFLIVVVVLFSVLFIFKDEKQELLRNFSLLSAALSIILSILLLNSALSSQGASGFQYLDYLEVDAVNVFKLIQSFMCVTLISLVIYFYTLTRRP</sequence>
<dbReference type="RefSeq" id="WP_087914247.1">
    <property type="nucleotide sequence ID" value="NZ_CP021780.1"/>
</dbReference>
<evidence type="ECO:0000313" key="3">
    <source>
        <dbReference type="Proteomes" id="UP000249890"/>
    </source>
</evidence>
<gene>
    <name evidence="2" type="ORF">B9T62_05065</name>
</gene>
<feature type="transmembrane region" description="Helical" evidence="1">
    <location>
        <begin position="29"/>
        <end position="49"/>
    </location>
</feature>
<keyword evidence="1" id="KW-0472">Membrane</keyword>
<dbReference type="EMBL" id="CP021780">
    <property type="protein sequence ID" value="ASA20225.1"/>
    <property type="molecule type" value="Genomic_DNA"/>
</dbReference>
<feature type="transmembrane region" description="Helical" evidence="1">
    <location>
        <begin position="70"/>
        <end position="90"/>
    </location>
</feature>
<keyword evidence="1" id="KW-1133">Transmembrane helix</keyword>
<dbReference type="KEGG" id="pdh:B9T62_05065"/>
<name>A0A2Z2K9S1_9BACL</name>
<keyword evidence="1" id="KW-0812">Transmembrane</keyword>
<accession>A0A2Z2K9S1</accession>
<dbReference type="AlphaFoldDB" id="A0A2Z2K9S1"/>
<reference evidence="2 3" key="1">
    <citation type="submission" date="2017-06" db="EMBL/GenBank/DDBJ databases">
        <title>Complete genome sequence of Paenibacillus donghaensis KCTC 13049T isolated from East Sea sediment, South Korea.</title>
        <authorList>
            <person name="Jung B.K."/>
            <person name="Hong S.-J."/>
            <person name="Shin J.-H."/>
        </authorList>
    </citation>
    <scope>NUCLEOTIDE SEQUENCE [LARGE SCALE GENOMIC DNA]</scope>
    <source>
        <strain evidence="2 3">KCTC 13049</strain>
    </source>
</reference>
<evidence type="ECO:0000256" key="1">
    <source>
        <dbReference type="SAM" id="Phobius"/>
    </source>
</evidence>
<protein>
    <submittedName>
        <fullName evidence="2">Uncharacterized protein</fullName>
    </submittedName>
</protein>
<organism evidence="2 3">
    <name type="scientific">Paenibacillus donghaensis</name>
    <dbReference type="NCBI Taxonomy" id="414771"/>
    <lineage>
        <taxon>Bacteria</taxon>
        <taxon>Bacillati</taxon>
        <taxon>Bacillota</taxon>
        <taxon>Bacilli</taxon>
        <taxon>Bacillales</taxon>
        <taxon>Paenibacillaceae</taxon>
        <taxon>Paenibacillus</taxon>
    </lineage>
</organism>
<dbReference type="Proteomes" id="UP000249890">
    <property type="component" value="Chromosome"/>
</dbReference>
<keyword evidence="3" id="KW-1185">Reference proteome</keyword>
<evidence type="ECO:0000313" key="2">
    <source>
        <dbReference type="EMBL" id="ASA20225.1"/>
    </source>
</evidence>